<protein>
    <submittedName>
        <fullName evidence="1">Uncharacterized protein</fullName>
    </submittedName>
</protein>
<evidence type="ECO:0000313" key="1">
    <source>
        <dbReference type="EMBL" id="DAE28407.1"/>
    </source>
</evidence>
<accession>A0A8S5RAP1</accession>
<dbReference type="EMBL" id="BK059085">
    <property type="protein sequence ID" value="DAE28407.1"/>
    <property type="molecule type" value="Genomic_DNA"/>
</dbReference>
<organism evidence="1">
    <name type="scientific">virus sp. ctLl75</name>
    <dbReference type="NCBI Taxonomy" id="2828249"/>
    <lineage>
        <taxon>Viruses</taxon>
    </lineage>
</organism>
<name>A0A8S5RAP1_9VIRU</name>
<proteinExistence type="predicted"/>
<reference evidence="1" key="1">
    <citation type="journal article" date="2021" name="Proc. Natl. Acad. Sci. U.S.A.">
        <title>A Catalog of Tens of Thousands of Viruses from Human Metagenomes Reveals Hidden Associations with Chronic Diseases.</title>
        <authorList>
            <person name="Tisza M.J."/>
            <person name="Buck C.B."/>
        </authorList>
    </citation>
    <scope>NUCLEOTIDE SEQUENCE</scope>
    <source>
        <strain evidence="1">CtLl75</strain>
    </source>
</reference>
<sequence>MICKLFVALKNCYGFFMFFVLKFYEKQNNSLTSGDISLRTLSP</sequence>